<dbReference type="KEGG" id="upv:EJN92_11195"/>
<evidence type="ECO:0000256" key="3">
    <source>
        <dbReference type="ARBA" id="ARBA00022692"/>
    </source>
</evidence>
<dbReference type="GO" id="GO:0005886">
    <property type="term" value="C:plasma membrane"/>
    <property type="evidence" value="ECO:0007669"/>
    <property type="project" value="UniProtKB-SubCell"/>
</dbReference>
<feature type="chain" id="PRO_5018623682" evidence="6">
    <location>
        <begin position="24"/>
        <end position="163"/>
    </location>
</feature>
<organism evidence="8 9">
    <name type="scientific">Undibacterium parvum</name>
    <dbReference type="NCBI Taxonomy" id="401471"/>
    <lineage>
        <taxon>Bacteria</taxon>
        <taxon>Pseudomonadati</taxon>
        <taxon>Pseudomonadota</taxon>
        <taxon>Betaproteobacteria</taxon>
        <taxon>Burkholderiales</taxon>
        <taxon>Oxalobacteraceae</taxon>
        <taxon>Undibacterium</taxon>
    </lineage>
</organism>
<dbReference type="GO" id="GO:0016301">
    <property type="term" value="F:kinase activity"/>
    <property type="evidence" value="ECO:0007669"/>
    <property type="project" value="UniProtKB-KW"/>
</dbReference>
<dbReference type="InterPro" id="IPR033480">
    <property type="entry name" value="sCache_2"/>
</dbReference>
<name>A0A3Q9BR30_9BURK</name>
<evidence type="ECO:0000256" key="2">
    <source>
        <dbReference type="ARBA" id="ARBA00022475"/>
    </source>
</evidence>
<accession>A0A3Q9BR30</accession>
<keyword evidence="8" id="KW-0808">Transferase</keyword>
<feature type="signal peptide" evidence="6">
    <location>
        <begin position="1"/>
        <end position="23"/>
    </location>
</feature>
<dbReference type="Proteomes" id="UP000275663">
    <property type="component" value="Chromosome"/>
</dbReference>
<sequence>MKPIIPRFLITLISASMFNYAYALEKSTEAEAIALIQKAQEYLKKNGMEKSIQEFNRLDSPFNSLSEMNKKGDLYLFSVDSKGYQAIHGKNPKIPGKVMLDMRDSDGVYIIKDLIKACMESKDGKGWTQYRWPNPVSKEVEVKRGYIEKVAGVDMCLGTGIYK</sequence>
<dbReference type="AlphaFoldDB" id="A0A3Q9BR30"/>
<evidence type="ECO:0000313" key="8">
    <source>
        <dbReference type="EMBL" id="AZP12520.1"/>
    </source>
</evidence>
<evidence type="ECO:0000259" key="7">
    <source>
        <dbReference type="SMART" id="SM01049"/>
    </source>
</evidence>
<dbReference type="Gene3D" id="3.30.450.20">
    <property type="entry name" value="PAS domain"/>
    <property type="match status" value="1"/>
</dbReference>
<keyword evidence="9" id="KW-1185">Reference proteome</keyword>
<keyword evidence="3" id="KW-0812">Transmembrane</keyword>
<dbReference type="Pfam" id="PF08269">
    <property type="entry name" value="dCache_2"/>
    <property type="match status" value="1"/>
</dbReference>
<evidence type="ECO:0000256" key="4">
    <source>
        <dbReference type="ARBA" id="ARBA00022989"/>
    </source>
</evidence>
<keyword evidence="4" id="KW-1133">Transmembrane helix</keyword>
<dbReference type="EMBL" id="CP034464">
    <property type="protein sequence ID" value="AZP12520.1"/>
    <property type="molecule type" value="Genomic_DNA"/>
</dbReference>
<comment type="subcellular location">
    <subcellularLocation>
        <location evidence="1">Cell membrane</location>
        <topology evidence="1">Multi-pass membrane protein</topology>
    </subcellularLocation>
</comment>
<keyword evidence="6" id="KW-0732">Signal</keyword>
<proteinExistence type="predicted"/>
<dbReference type="RefSeq" id="WP_126127900.1">
    <property type="nucleotide sequence ID" value="NZ_CP034464.1"/>
</dbReference>
<protein>
    <submittedName>
        <fullName evidence="8">Histidine kinase</fullName>
    </submittedName>
</protein>
<evidence type="ECO:0000256" key="1">
    <source>
        <dbReference type="ARBA" id="ARBA00004651"/>
    </source>
</evidence>
<reference evidence="8 9" key="1">
    <citation type="journal article" date="2011" name="Int. J. Syst. Evol. Microbiol.">
        <title>Description of Undibacterium oligocarboniphilum sp. nov., isolated from purified water, and Undibacterium pigrum strain CCUG 49012 as the type strain of Undibacterium parvum sp. nov., and emended descriptions of the genus Undibacterium and the species Undibacterium pigrum.</title>
        <authorList>
            <person name="Eder W."/>
            <person name="Wanner G."/>
            <person name="Ludwig W."/>
            <person name="Busse H.J."/>
            <person name="Ziemke-Kageler F."/>
            <person name="Lang E."/>
        </authorList>
    </citation>
    <scope>NUCLEOTIDE SEQUENCE [LARGE SCALE GENOMIC DNA]</scope>
    <source>
        <strain evidence="8 9">DSM 23061</strain>
    </source>
</reference>
<dbReference type="InterPro" id="IPR004010">
    <property type="entry name" value="Double_Cache_2"/>
</dbReference>
<evidence type="ECO:0000256" key="5">
    <source>
        <dbReference type="ARBA" id="ARBA00023136"/>
    </source>
</evidence>
<gene>
    <name evidence="8" type="ORF">EJN92_11195</name>
</gene>
<evidence type="ECO:0000313" key="9">
    <source>
        <dbReference type="Proteomes" id="UP000275663"/>
    </source>
</evidence>
<dbReference type="SMART" id="SM01049">
    <property type="entry name" value="Cache_2"/>
    <property type="match status" value="1"/>
</dbReference>
<evidence type="ECO:0000256" key="6">
    <source>
        <dbReference type="SAM" id="SignalP"/>
    </source>
</evidence>
<dbReference type="OrthoDB" id="9178561at2"/>
<keyword evidence="2" id="KW-1003">Cell membrane</keyword>
<feature type="domain" description="Single Cache" evidence="7">
    <location>
        <begin position="21"/>
        <end position="112"/>
    </location>
</feature>
<keyword evidence="5" id="KW-0472">Membrane</keyword>
<keyword evidence="8" id="KW-0418">Kinase</keyword>